<feature type="transmembrane region" description="Helical" evidence="1">
    <location>
        <begin position="21"/>
        <end position="48"/>
    </location>
</feature>
<accession>A0ABM9YDN5</accession>
<gene>
    <name evidence="2" type="ORF">ymoll0001_24880</name>
</gene>
<keyword evidence="3" id="KW-1185">Reference proteome</keyword>
<comment type="caution">
    <text evidence="2">The sequence shown here is derived from an EMBL/GenBank/DDBJ whole genome shotgun (WGS) entry which is preliminary data.</text>
</comment>
<reference evidence="2" key="1">
    <citation type="submission" date="2008-12" db="EMBL/GenBank/DDBJ databases">
        <title>Annotation of the Yersinia mollaretii ATCC 43969 genome.</title>
        <authorList>
            <person name="Read T.D."/>
            <person name="Akmal A."/>
            <person name="Bishop-Lilly K."/>
            <person name="Chen P.E."/>
            <person name="Cook C."/>
            <person name="Kiley M.P."/>
            <person name="Lentz S."/>
            <person name="Mateczun A."/>
            <person name="Nagarajan N."/>
            <person name="Nolan N."/>
            <person name="Osborne B.I."/>
            <person name="Pop M."/>
            <person name="Sozhamannan S."/>
            <person name="Stewart A.C."/>
            <person name="Sulakvelidze A."/>
            <person name="Thomason B."/>
            <person name="Willner K."/>
            <person name="Zwick M.E."/>
        </authorList>
    </citation>
    <scope>NUCLEOTIDE SEQUENCE [LARGE SCALE GENOMIC DNA]</scope>
    <source>
        <strain evidence="2">ATCC 43969</strain>
    </source>
</reference>
<sequence>MRRAVAAPACRIPLLGDMMKVIAVVQATAVLKVITAVLKVIIVLKVIVV</sequence>
<protein>
    <recommendedName>
        <fullName evidence="4">IlvB operon leader peptide IvbL</fullName>
    </recommendedName>
</protein>
<dbReference type="EMBL" id="AALD02000003">
    <property type="protein sequence ID" value="EEQ12083.1"/>
    <property type="molecule type" value="Genomic_DNA"/>
</dbReference>
<evidence type="ECO:0000313" key="3">
    <source>
        <dbReference type="Proteomes" id="UP000003027"/>
    </source>
</evidence>
<keyword evidence="1" id="KW-0812">Transmembrane</keyword>
<organism evidence="2 3">
    <name type="scientific">Yersinia mollaretii (strain ATCC 43969 / DSM 18520 / CIP 103324 / CNY 7263 / WAIP 204)</name>
    <dbReference type="NCBI Taxonomy" id="349967"/>
    <lineage>
        <taxon>Bacteria</taxon>
        <taxon>Pseudomonadati</taxon>
        <taxon>Pseudomonadota</taxon>
        <taxon>Gammaproteobacteria</taxon>
        <taxon>Enterobacterales</taxon>
        <taxon>Yersiniaceae</taxon>
        <taxon>Yersinia</taxon>
    </lineage>
</organism>
<evidence type="ECO:0000256" key="1">
    <source>
        <dbReference type="SAM" id="Phobius"/>
    </source>
</evidence>
<evidence type="ECO:0000313" key="2">
    <source>
        <dbReference type="EMBL" id="EEQ12083.1"/>
    </source>
</evidence>
<keyword evidence="1" id="KW-1133">Transmembrane helix</keyword>
<proteinExistence type="predicted"/>
<name>A0ABM9YDN5_YERMW</name>
<dbReference type="Proteomes" id="UP000003027">
    <property type="component" value="Unassembled WGS sequence"/>
</dbReference>
<evidence type="ECO:0008006" key="4">
    <source>
        <dbReference type="Google" id="ProtNLM"/>
    </source>
</evidence>
<keyword evidence="1" id="KW-0472">Membrane</keyword>